<dbReference type="SUPFAM" id="SSF52490">
    <property type="entry name" value="Tubulin nucleotide-binding domain-like"/>
    <property type="match status" value="1"/>
</dbReference>
<organism evidence="1">
    <name type="scientific">Archaeoglobus fulgidus</name>
    <dbReference type="NCBI Taxonomy" id="2234"/>
    <lineage>
        <taxon>Archaea</taxon>
        <taxon>Methanobacteriati</taxon>
        <taxon>Methanobacteriota</taxon>
        <taxon>Archaeoglobi</taxon>
        <taxon>Archaeoglobales</taxon>
        <taxon>Archaeoglobaceae</taxon>
        <taxon>Archaeoglobus</taxon>
    </lineage>
</organism>
<dbReference type="AlphaFoldDB" id="A0A7C2S8S9"/>
<reference evidence="1" key="1">
    <citation type="journal article" date="2020" name="mSystems">
        <title>Genome- and Community-Level Interaction Insights into Carbon Utilization and Element Cycling Functions of Hydrothermarchaeota in Hydrothermal Sediment.</title>
        <authorList>
            <person name="Zhou Z."/>
            <person name="Liu Y."/>
            <person name="Xu W."/>
            <person name="Pan J."/>
            <person name="Luo Z.H."/>
            <person name="Li M."/>
        </authorList>
    </citation>
    <scope>NUCLEOTIDE SEQUENCE [LARGE SCALE GENOMIC DNA]</scope>
    <source>
        <strain evidence="1">SpSt-12</strain>
        <strain evidence="2">SpSt-87</strain>
    </source>
</reference>
<sequence>MAKIAVVSIGGAGTSIMREMLEINSDYDPYNVNERETLKKTNYFAYEEIEALAEELSNYECVVLIAGLGSRGGDTLAELYKMLEGVRKLCFLVTPFYFEIDRLMRSRVQLSKIMSEEFEGAVISLNSLLPEMEESEPDRTKLEKLIRRFDREMAELVVEMMQEVR</sequence>
<evidence type="ECO:0000313" key="1">
    <source>
        <dbReference type="EMBL" id="HET21469.1"/>
    </source>
</evidence>
<dbReference type="Gene3D" id="3.40.50.1440">
    <property type="entry name" value="Tubulin/FtsZ, GTPase domain"/>
    <property type="match status" value="1"/>
</dbReference>
<name>A0A7C2S8S9_ARCFL</name>
<proteinExistence type="predicted"/>
<evidence type="ECO:0000313" key="2">
    <source>
        <dbReference type="EMBL" id="HFW32744.1"/>
    </source>
</evidence>
<comment type="caution">
    <text evidence="1">The sequence shown here is derived from an EMBL/GenBank/DDBJ whole genome shotgun (WGS) entry which is preliminary data.</text>
</comment>
<evidence type="ECO:0008006" key="3">
    <source>
        <dbReference type="Google" id="ProtNLM"/>
    </source>
</evidence>
<dbReference type="EMBL" id="DSCQ01000066">
    <property type="protein sequence ID" value="HET21469.1"/>
    <property type="molecule type" value="Genomic_DNA"/>
</dbReference>
<dbReference type="EMBL" id="DTLB01000042">
    <property type="protein sequence ID" value="HFW32744.1"/>
    <property type="molecule type" value="Genomic_DNA"/>
</dbReference>
<accession>A0A7C2S8S9</accession>
<gene>
    <name evidence="1" type="ORF">ENN70_05180</name>
    <name evidence="2" type="ORF">ENW66_07350</name>
</gene>
<protein>
    <recommendedName>
        <fullName evidence="3">Tubulin/FtsZ GTPase domain-containing protein</fullName>
    </recommendedName>
</protein>
<dbReference type="InterPro" id="IPR036525">
    <property type="entry name" value="Tubulin/FtsZ_GTPase_sf"/>
</dbReference>